<gene>
    <name evidence="2" type="ORF">AYBTSS11_LOCUS8574</name>
</gene>
<reference evidence="2" key="1">
    <citation type="submission" date="2023-10" db="EMBL/GenBank/DDBJ databases">
        <authorList>
            <person name="Domelevo Entfellner J.-B."/>
        </authorList>
    </citation>
    <scope>NUCLEOTIDE SEQUENCE</scope>
</reference>
<dbReference type="PANTHER" id="PTHR33294">
    <property type="entry name" value="AWPM-19-LIKE FAMILY PROTEIN"/>
    <property type="match status" value="1"/>
</dbReference>
<sequence>MGVLILPMPPMTIEEVIPRTKKWWPPWDSRKQLSSIYCETSGVAQTCDRLGKILADAGGVLTSKLQEDIIRYCRGLNLVWIGKFKLENMANEQMKPIATLLLGLNFCMYAIVLGIGGWAMNRAIDNGFIIGPELKLPAHFSPLFFPMGNASTGFFVTFALLAGVVGAASAISGINHIRSWTAESLPSAASAAAMAWTLTLLAMGFAWKEIELRVRNARLKTMESFIIILSATQLFYIIAIHGAAAYRR</sequence>
<dbReference type="EMBL" id="OY731400">
    <property type="protein sequence ID" value="CAJ1938435.1"/>
    <property type="molecule type" value="Genomic_DNA"/>
</dbReference>
<dbReference type="PANTHER" id="PTHR33294:SF6">
    <property type="entry name" value="AWPM-19-LIKE FAMILY PROTEIN"/>
    <property type="match status" value="1"/>
</dbReference>
<keyword evidence="1" id="KW-0472">Membrane</keyword>
<dbReference type="Gramene" id="rna-AYBTSS11_LOCUS8574">
    <property type="protein sequence ID" value="CAJ1938435.1"/>
    <property type="gene ID" value="gene-AYBTSS11_LOCUS8574"/>
</dbReference>
<dbReference type="Proteomes" id="UP001189624">
    <property type="component" value="Chromosome 3"/>
</dbReference>
<evidence type="ECO:0000313" key="3">
    <source>
        <dbReference type="Proteomes" id="UP001189624"/>
    </source>
</evidence>
<protein>
    <submittedName>
        <fullName evidence="2">Uncharacterized protein</fullName>
    </submittedName>
</protein>
<proteinExistence type="predicted"/>
<dbReference type="AlphaFoldDB" id="A0AA86VEZ4"/>
<accession>A0AA86VEZ4</accession>
<keyword evidence="1" id="KW-1133">Transmembrane helix</keyword>
<organism evidence="2 3">
    <name type="scientific">Sphenostylis stenocarpa</name>
    <dbReference type="NCBI Taxonomy" id="92480"/>
    <lineage>
        <taxon>Eukaryota</taxon>
        <taxon>Viridiplantae</taxon>
        <taxon>Streptophyta</taxon>
        <taxon>Embryophyta</taxon>
        <taxon>Tracheophyta</taxon>
        <taxon>Spermatophyta</taxon>
        <taxon>Magnoliopsida</taxon>
        <taxon>eudicotyledons</taxon>
        <taxon>Gunneridae</taxon>
        <taxon>Pentapetalae</taxon>
        <taxon>rosids</taxon>
        <taxon>fabids</taxon>
        <taxon>Fabales</taxon>
        <taxon>Fabaceae</taxon>
        <taxon>Papilionoideae</taxon>
        <taxon>50 kb inversion clade</taxon>
        <taxon>NPAAA clade</taxon>
        <taxon>indigoferoid/millettioid clade</taxon>
        <taxon>Phaseoleae</taxon>
        <taxon>Sphenostylis</taxon>
    </lineage>
</organism>
<name>A0AA86VEZ4_9FABA</name>
<feature type="transmembrane region" description="Helical" evidence="1">
    <location>
        <begin position="185"/>
        <end position="205"/>
    </location>
</feature>
<dbReference type="Pfam" id="PF05512">
    <property type="entry name" value="AWPM-19"/>
    <property type="match status" value="1"/>
</dbReference>
<feature type="transmembrane region" description="Helical" evidence="1">
    <location>
        <begin position="225"/>
        <end position="246"/>
    </location>
</feature>
<feature type="transmembrane region" description="Helical" evidence="1">
    <location>
        <begin position="97"/>
        <end position="119"/>
    </location>
</feature>
<keyword evidence="3" id="KW-1185">Reference proteome</keyword>
<feature type="transmembrane region" description="Helical" evidence="1">
    <location>
        <begin position="153"/>
        <end position="173"/>
    </location>
</feature>
<dbReference type="InterPro" id="IPR008390">
    <property type="entry name" value="AWPM-19"/>
</dbReference>
<evidence type="ECO:0000313" key="2">
    <source>
        <dbReference type="EMBL" id="CAJ1938435.1"/>
    </source>
</evidence>
<keyword evidence="1" id="KW-0812">Transmembrane</keyword>
<evidence type="ECO:0000256" key="1">
    <source>
        <dbReference type="SAM" id="Phobius"/>
    </source>
</evidence>